<proteinExistence type="predicted"/>
<comment type="caution">
    <text evidence="1">The sequence shown here is derived from an EMBL/GenBank/DDBJ whole genome shotgun (WGS) entry which is preliminary data.</text>
</comment>
<dbReference type="Proteomes" id="UP000828390">
    <property type="component" value="Unassembled WGS sequence"/>
</dbReference>
<reference evidence="1" key="1">
    <citation type="journal article" date="2019" name="bioRxiv">
        <title>The Genome of the Zebra Mussel, Dreissena polymorpha: A Resource for Invasive Species Research.</title>
        <authorList>
            <person name="McCartney M.A."/>
            <person name="Auch B."/>
            <person name="Kono T."/>
            <person name="Mallez S."/>
            <person name="Zhang Y."/>
            <person name="Obille A."/>
            <person name="Becker A."/>
            <person name="Abrahante J.E."/>
            <person name="Garbe J."/>
            <person name="Badalamenti J.P."/>
            <person name="Herman A."/>
            <person name="Mangelson H."/>
            <person name="Liachko I."/>
            <person name="Sullivan S."/>
            <person name="Sone E.D."/>
            <person name="Koren S."/>
            <person name="Silverstein K.A.T."/>
            <person name="Beckman K.B."/>
            <person name="Gohl D.M."/>
        </authorList>
    </citation>
    <scope>NUCLEOTIDE SEQUENCE</scope>
    <source>
        <strain evidence="1">Duluth1</strain>
        <tissue evidence="1">Whole animal</tissue>
    </source>
</reference>
<reference evidence="1" key="2">
    <citation type="submission" date="2020-11" db="EMBL/GenBank/DDBJ databases">
        <authorList>
            <person name="McCartney M.A."/>
            <person name="Auch B."/>
            <person name="Kono T."/>
            <person name="Mallez S."/>
            <person name="Becker A."/>
            <person name="Gohl D.M."/>
            <person name="Silverstein K.A.T."/>
            <person name="Koren S."/>
            <person name="Bechman K.B."/>
            <person name="Herman A."/>
            <person name="Abrahante J.E."/>
            <person name="Garbe J."/>
        </authorList>
    </citation>
    <scope>NUCLEOTIDE SEQUENCE</scope>
    <source>
        <strain evidence="1">Duluth1</strain>
        <tissue evidence="1">Whole animal</tissue>
    </source>
</reference>
<accession>A0A9D4BUQ7</accession>
<name>A0A9D4BUQ7_DREPO</name>
<dbReference type="AlphaFoldDB" id="A0A9D4BUQ7"/>
<sequence length="78" mass="8639">MLPPLLSFEEPGPKLEKGPAMQLLLLPPLLSFEEPGLQSVEVTIYLTFLECNAILSKNMNIIYKKTQFSVGALAMALF</sequence>
<organism evidence="1 2">
    <name type="scientific">Dreissena polymorpha</name>
    <name type="common">Zebra mussel</name>
    <name type="synonym">Mytilus polymorpha</name>
    <dbReference type="NCBI Taxonomy" id="45954"/>
    <lineage>
        <taxon>Eukaryota</taxon>
        <taxon>Metazoa</taxon>
        <taxon>Spiralia</taxon>
        <taxon>Lophotrochozoa</taxon>
        <taxon>Mollusca</taxon>
        <taxon>Bivalvia</taxon>
        <taxon>Autobranchia</taxon>
        <taxon>Heteroconchia</taxon>
        <taxon>Euheterodonta</taxon>
        <taxon>Imparidentia</taxon>
        <taxon>Neoheterodontei</taxon>
        <taxon>Myida</taxon>
        <taxon>Dreissenoidea</taxon>
        <taxon>Dreissenidae</taxon>
        <taxon>Dreissena</taxon>
    </lineage>
</organism>
<dbReference type="EMBL" id="JAIWYP010000014">
    <property type="protein sequence ID" value="KAH3709714.1"/>
    <property type="molecule type" value="Genomic_DNA"/>
</dbReference>
<protein>
    <submittedName>
        <fullName evidence="1">Uncharacterized protein</fullName>
    </submittedName>
</protein>
<keyword evidence="2" id="KW-1185">Reference proteome</keyword>
<gene>
    <name evidence="1" type="ORF">DPMN_069177</name>
</gene>
<evidence type="ECO:0000313" key="2">
    <source>
        <dbReference type="Proteomes" id="UP000828390"/>
    </source>
</evidence>
<evidence type="ECO:0000313" key="1">
    <source>
        <dbReference type="EMBL" id="KAH3709714.1"/>
    </source>
</evidence>